<reference evidence="6" key="2">
    <citation type="submission" date="2021-04" db="EMBL/GenBank/DDBJ databases">
        <title>Isolation and characterization of a novel species of the genus Sulfurimonas.</title>
        <authorList>
            <person name="Fukui M."/>
        </authorList>
    </citation>
    <scope>NUCLEOTIDE SEQUENCE</scope>
    <source>
        <strain evidence="6">H1576</strain>
    </source>
</reference>
<dbReference type="PANTHER" id="PTHR32089:SF112">
    <property type="entry name" value="LYSOZYME-LIKE PROTEIN-RELATED"/>
    <property type="match status" value="1"/>
</dbReference>
<dbReference type="InterPro" id="IPR004089">
    <property type="entry name" value="MCPsignal_dom"/>
</dbReference>
<keyword evidence="1 2" id="KW-0807">Transducer</keyword>
<feature type="transmembrane region" description="Helical" evidence="4">
    <location>
        <begin position="152"/>
        <end position="174"/>
    </location>
</feature>
<evidence type="ECO:0000259" key="5">
    <source>
        <dbReference type="PROSITE" id="PS50111"/>
    </source>
</evidence>
<protein>
    <submittedName>
        <fullName evidence="6">Chemotaxis protein</fullName>
    </submittedName>
</protein>
<reference evidence="6" key="1">
    <citation type="submission" date="2019-11" db="EMBL/GenBank/DDBJ databases">
        <authorList>
            <person name="Kojima H."/>
        </authorList>
    </citation>
    <scope>NUCLEOTIDE SEQUENCE</scope>
    <source>
        <strain evidence="6">H1576</strain>
    </source>
</reference>
<evidence type="ECO:0000313" key="7">
    <source>
        <dbReference type="Proteomes" id="UP000671852"/>
    </source>
</evidence>
<sequence length="377" mass="42806">MKTLFIILLLTTLSLANDIEKNYTSLNNEIDKISHKLTPEEKVSLYYLVLSTHEKIATALSLDKTKVEELKNIKNETLKTLSNLHESNTKLTTADIEKLRKLYTDMNSQAKELIKNSPKQKTQKVIYKDKIVYKDKIIYRDKKEIKTDKKSYIFTVILAIVTALIGLGVGYLLFRSKENEFPAKGIVNLKDIEEENKKLSKEIKRLQSQTDITSSKTKESNNTLHTQYTQLQDHNESLQNELSDLNINYMKQIDTIEGKLKSVNAQKEQLIRELDHLKNTKELDDESGSHFKENLLALQAQSRDIFNVLDTISDIAEQTNLLALNAAIEAARAGEHGRGFAVVADEVRKLAETTQKTLSEAKVDISAIVDNITNLKA</sequence>
<dbReference type="GO" id="GO:0007165">
    <property type="term" value="P:signal transduction"/>
    <property type="evidence" value="ECO:0007669"/>
    <property type="project" value="UniProtKB-KW"/>
</dbReference>
<evidence type="ECO:0000313" key="6">
    <source>
        <dbReference type="EMBL" id="QSZ43054.1"/>
    </source>
</evidence>
<dbReference type="EMBL" id="CP046072">
    <property type="protein sequence ID" value="QSZ43054.1"/>
    <property type="molecule type" value="Genomic_DNA"/>
</dbReference>
<accession>A0A975B2J6</accession>
<keyword evidence="7" id="KW-1185">Reference proteome</keyword>
<dbReference type="PANTHER" id="PTHR32089">
    <property type="entry name" value="METHYL-ACCEPTING CHEMOTAXIS PROTEIN MCPB"/>
    <property type="match status" value="1"/>
</dbReference>
<dbReference type="GO" id="GO:0016020">
    <property type="term" value="C:membrane"/>
    <property type="evidence" value="ECO:0007669"/>
    <property type="project" value="InterPro"/>
</dbReference>
<dbReference type="Gene3D" id="1.10.287.950">
    <property type="entry name" value="Methyl-accepting chemotaxis protein"/>
    <property type="match status" value="1"/>
</dbReference>
<keyword evidence="3" id="KW-0175">Coiled coil</keyword>
<dbReference type="Pfam" id="PF00015">
    <property type="entry name" value="MCPsignal"/>
    <property type="match status" value="1"/>
</dbReference>
<dbReference type="Proteomes" id="UP000671852">
    <property type="component" value="Chromosome"/>
</dbReference>
<name>A0A975B2J6_9BACT</name>
<organism evidence="6 7">
    <name type="scientific">Sulfurimonas aquatica</name>
    <dbReference type="NCBI Taxonomy" id="2672570"/>
    <lineage>
        <taxon>Bacteria</taxon>
        <taxon>Pseudomonadati</taxon>
        <taxon>Campylobacterota</taxon>
        <taxon>Epsilonproteobacteria</taxon>
        <taxon>Campylobacterales</taxon>
        <taxon>Sulfurimonadaceae</taxon>
        <taxon>Sulfurimonas</taxon>
    </lineage>
</organism>
<dbReference type="SUPFAM" id="SSF58104">
    <property type="entry name" value="Methyl-accepting chemotaxis protein (MCP) signaling domain"/>
    <property type="match status" value="1"/>
</dbReference>
<evidence type="ECO:0000256" key="4">
    <source>
        <dbReference type="SAM" id="Phobius"/>
    </source>
</evidence>
<dbReference type="PROSITE" id="PS50111">
    <property type="entry name" value="CHEMOTAXIS_TRANSDUC_2"/>
    <property type="match status" value="1"/>
</dbReference>
<proteinExistence type="predicted"/>
<feature type="coiled-coil region" evidence="3">
    <location>
        <begin position="189"/>
        <end position="280"/>
    </location>
</feature>
<keyword evidence="4" id="KW-1133">Transmembrane helix</keyword>
<evidence type="ECO:0000256" key="3">
    <source>
        <dbReference type="SAM" id="Coils"/>
    </source>
</evidence>
<gene>
    <name evidence="6" type="ORF">GJV85_03155</name>
</gene>
<evidence type="ECO:0000256" key="2">
    <source>
        <dbReference type="PROSITE-ProRule" id="PRU00284"/>
    </source>
</evidence>
<dbReference type="KEGG" id="saqt:GJV85_03155"/>
<dbReference type="SMART" id="SM00283">
    <property type="entry name" value="MA"/>
    <property type="match status" value="1"/>
</dbReference>
<evidence type="ECO:0000256" key="1">
    <source>
        <dbReference type="ARBA" id="ARBA00023224"/>
    </source>
</evidence>
<dbReference type="AlphaFoldDB" id="A0A975B2J6"/>
<keyword evidence="4" id="KW-0812">Transmembrane</keyword>
<feature type="domain" description="Methyl-accepting transducer" evidence="5">
    <location>
        <begin position="298"/>
        <end position="377"/>
    </location>
</feature>
<keyword evidence="4" id="KW-0472">Membrane</keyword>